<reference evidence="1 2" key="1">
    <citation type="submission" date="2015-09" db="EMBL/GenBank/DDBJ databases">
        <title>Genome announcement of multiple Pseudomonas syringae strains.</title>
        <authorList>
            <person name="Thakur S."/>
            <person name="Wang P.W."/>
            <person name="Gong Y."/>
            <person name="Weir B.S."/>
            <person name="Guttman D.S."/>
        </authorList>
    </citation>
    <scope>NUCLEOTIDE SEQUENCE [LARGE SCALE GENOMIC DNA]</scope>
    <source>
        <strain evidence="1 2">ICMP3963</strain>
    </source>
</reference>
<gene>
    <name evidence="1" type="ORF">ALO40_200141</name>
</gene>
<proteinExistence type="predicted"/>
<comment type="caution">
    <text evidence="1">The sequence shown here is derived from an EMBL/GenBank/DDBJ whole genome shotgun (WGS) entry which is preliminary data.</text>
</comment>
<sequence length="58" mass="6637">MIDRSPIVSEFETEELGILRSTHRAVADIRTFPKISRYLLKKRSINRACAAFSHGFPC</sequence>
<dbReference type="Proteomes" id="UP000050317">
    <property type="component" value="Unassembled WGS sequence"/>
</dbReference>
<accession>A0A0Q0ER87</accession>
<dbReference type="AlphaFoldDB" id="A0A0Q0ER87"/>
<dbReference type="EMBL" id="LJRR01000192">
    <property type="protein sequence ID" value="KPZ16648.1"/>
    <property type="molecule type" value="Genomic_DNA"/>
</dbReference>
<evidence type="ECO:0000313" key="1">
    <source>
        <dbReference type="EMBL" id="KPZ16648.1"/>
    </source>
</evidence>
<organism evidence="1 2">
    <name type="scientific">Pseudomonas syringae pv. viburni</name>
    <dbReference type="NCBI Taxonomy" id="251703"/>
    <lineage>
        <taxon>Bacteria</taxon>
        <taxon>Pseudomonadati</taxon>
        <taxon>Pseudomonadota</taxon>
        <taxon>Gammaproteobacteria</taxon>
        <taxon>Pseudomonadales</taxon>
        <taxon>Pseudomonadaceae</taxon>
        <taxon>Pseudomonas</taxon>
    </lineage>
</organism>
<protein>
    <submittedName>
        <fullName evidence="1">Uncharacterized protein</fullName>
    </submittedName>
</protein>
<evidence type="ECO:0000313" key="2">
    <source>
        <dbReference type="Proteomes" id="UP000050317"/>
    </source>
</evidence>
<name>A0A0Q0ER87_9PSED</name>
<dbReference type="PATRIC" id="fig|251703.9.peg.377"/>